<name>A0AA43QIQ1_9LECA</name>
<gene>
    <name evidence="1" type="ORF">OHK93_003825</name>
</gene>
<reference evidence="1" key="1">
    <citation type="journal article" date="2023" name="Genome Biol. Evol.">
        <title>First Whole Genome Sequence and Flow Cytometry Genome Size Data for the Lichen-Forming Fungus Ramalina farinacea (Ascomycota).</title>
        <authorList>
            <person name="Llewellyn T."/>
            <person name="Mian S."/>
            <person name="Hill R."/>
            <person name="Leitch I.J."/>
            <person name="Gaya E."/>
        </authorList>
    </citation>
    <scope>NUCLEOTIDE SEQUENCE</scope>
    <source>
        <strain evidence="1">LIQ254RAFAR</strain>
    </source>
</reference>
<dbReference type="EMBL" id="JAPUFD010000002">
    <property type="protein sequence ID" value="MDI1485636.1"/>
    <property type="molecule type" value="Genomic_DNA"/>
</dbReference>
<proteinExistence type="predicted"/>
<evidence type="ECO:0000313" key="2">
    <source>
        <dbReference type="Proteomes" id="UP001161017"/>
    </source>
</evidence>
<keyword evidence="2" id="KW-1185">Reference proteome</keyword>
<dbReference type="AlphaFoldDB" id="A0AA43QIQ1"/>
<sequence>MIYKLVFDESYKVIWKSDDEDPPPASLSLLLVSSTMHKEAHDPLYHESTFIFDLQDYRAVPPAVYKAKVQAARNARLIVHHINDPWSNSKHLTARVDRFIRTFANKNNDRRRLELDLNKFFIERLTNWVTLRHFASFETVEIHALVSSRTVYGGHRFHADYNDAMTPHKSRRHMDSLVRMLKSHYGSVEATRSGTEKMTRLDWRIRDSSAFYLHLTVRPQQAATRGLGQWG</sequence>
<protein>
    <submittedName>
        <fullName evidence="1">Uncharacterized protein</fullName>
    </submittedName>
</protein>
<evidence type="ECO:0000313" key="1">
    <source>
        <dbReference type="EMBL" id="MDI1485636.1"/>
    </source>
</evidence>
<organism evidence="1 2">
    <name type="scientific">Ramalina farinacea</name>
    <dbReference type="NCBI Taxonomy" id="258253"/>
    <lineage>
        <taxon>Eukaryota</taxon>
        <taxon>Fungi</taxon>
        <taxon>Dikarya</taxon>
        <taxon>Ascomycota</taxon>
        <taxon>Pezizomycotina</taxon>
        <taxon>Lecanoromycetes</taxon>
        <taxon>OSLEUM clade</taxon>
        <taxon>Lecanoromycetidae</taxon>
        <taxon>Lecanorales</taxon>
        <taxon>Lecanorineae</taxon>
        <taxon>Ramalinaceae</taxon>
        <taxon>Ramalina</taxon>
    </lineage>
</organism>
<accession>A0AA43QIQ1</accession>
<dbReference type="Proteomes" id="UP001161017">
    <property type="component" value="Unassembled WGS sequence"/>
</dbReference>
<comment type="caution">
    <text evidence="1">The sequence shown here is derived from an EMBL/GenBank/DDBJ whole genome shotgun (WGS) entry which is preliminary data.</text>
</comment>